<evidence type="ECO:0000256" key="16">
    <source>
        <dbReference type="SAM" id="Phobius"/>
    </source>
</evidence>
<evidence type="ECO:0000256" key="13">
    <source>
        <dbReference type="PROSITE-ProRule" id="PRU00169"/>
    </source>
</evidence>
<dbReference type="InterPro" id="IPR001789">
    <property type="entry name" value="Sig_transdc_resp-reg_receiver"/>
</dbReference>
<dbReference type="Gene3D" id="1.10.287.130">
    <property type="match status" value="1"/>
</dbReference>
<reference evidence="20" key="2">
    <citation type="journal article" date="2023" name="IMA Fungus">
        <title>Comparative genomic study of the Penicillium genus elucidates a diverse pangenome and 15 lateral gene transfer events.</title>
        <authorList>
            <person name="Petersen C."/>
            <person name="Sorensen T."/>
            <person name="Nielsen M.R."/>
            <person name="Sondergaard T.E."/>
            <person name="Sorensen J.L."/>
            <person name="Fitzpatrick D.A."/>
            <person name="Frisvad J.C."/>
            <person name="Nielsen K.L."/>
        </authorList>
    </citation>
    <scope>NUCLEOTIDE SEQUENCE</scope>
    <source>
        <strain evidence="20">IBT 17660</strain>
    </source>
</reference>
<dbReference type="InterPro" id="IPR003661">
    <property type="entry name" value="HisK_dim/P_dom"/>
</dbReference>
<evidence type="ECO:0000256" key="5">
    <source>
        <dbReference type="ARBA" id="ARBA00022679"/>
    </source>
</evidence>
<dbReference type="InterPro" id="IPR049326">
    <property type="entry name" value="Rhodopsin_dom_fungi"/>
</dbReference>
<keyword evidence="11" id="KW-0902">Two-component regulatory system</keyword>
<dbReference type="InterPro" id="IPR011006">
    <property type="entry name" value="CheY-like_superfamily"/>
</dbReference>
<dbReference type="Proteomes" id="UP001147760">
    <property type="component" value="Unassembled WGS sequence"/>
</dbReference>
<dbReference type="InterPro" id="IPR036890">
    <property type="entry name" value="HATPase_C_sf"/>
</dbReference>
<gene>
    <name evidence="20" type="ORF">N7530_003067</name>
</gene>
<proteinExistence type="predicted"/>
<evidence type="ECO:0000256" key="7">
    <source>
        <dbReference type="ARBA" id="ARBA00022741"/>
    </source>
</evidence>
<evidence type="ECO:0000256" key="11">
    <source>
        <dbReference type="ARBA" id="ARBA00023012"/>
    </source>
</evidence>
<dbReference type="AlphaFoldDB" id="A0A9W9WVL2"/>
<evidence type="ECO:0000256" key="14">
    <source>
        <dbReference type="SAM" id="Coils"/>
    </source>
</evidence>
<evidence type="ECO:0000256" key="6">
    <source>
        <dbReference type="ARBA" id="ARBA00022692"/>
    </source>
</evidence>
<comment type="caution">
    <text evidence="20">The sequence shown here is derived from an EMBL/GenBank/DDBJ whole genome shotgun (WGS) entry which is preliminary data.</text>
</comment>
<dbReference type="Gene3D" id="3.30.565.10">
    <property type="entry name" value="Histidine kinase-like ATPase, C-terminal domain"/>
    <property type="match status" value="1"/>
</dbReference>
<evidence type="ECO:0000256" key="12">
    <source>
        <dbReference type="ARBA" id="ARBA00023136"/>
    </source>
</evidence>
<evidence type="ECO:0000256" key="2">
    <source>
        <dbReference type="ARBA" id="ARBA00004370"/>
    </source>
</evidence>
<dbReference type="PROSITE" id="PS50109">
    <property type="entry name" value="HIS_KIN"/>
    <property type="match status" value="1"/>
</dbReference>
<dbReference type="GO" id="GO:0009927">
    <property type="term" value="F:histidine phosphotransfer kinase activity"/>
    <property type="evidence" value="ECO:0007669"/>
    <property type="project" value="TreeGrafter"/>
</dbReference>
<keyword evidence="21" id="KW-1185">Reference proteome</keyword>
<feature type="domain" description="Histidine kinase" evidence="18">
    <location>
        <begin position="372"/>
        <end position="630"/>
    </location>
</feature>
<evidence type="ECO:0000256" key="17">
    <source>
        <dbReference type="SAM" id="SignalP"/>
    </source>
</evidence>
<evidence type="ECO:0000256" key="3">
    <source>
        <dbReference type="ARBA" id="ARBA00012438"/>
    </source>
</evidence>
<dbReference type="GO" id="GO:0005524">
    <property type="term" value="F:ATP binding"/>
    <property type="evidence" value="ECO:0007669"/>
    <property type="project" value="UniProtKB-KW"/>
</dbReference>
<keyword evidence="17" id="KW-0732">Signal</keyword>
<protein>
    <recommendedName>
        <fullName evidence="3">histidine kinase</fullName>
        <ecNumber evidence="3">2.7.13.3</ecNumber>
    </recommendedName>
</protein>
<dbReference type="InterPro" id="IPR036097">
    <property type="entry name" value="HisK_dim/P_sf"/>
</dbReference>
<evidence type="ECO:0000313" key="20">
    <source>
        <dbReference type="EMBL" id="KAJ5477558.1"/>
    </source>
</evidence>
<dbReference type="OrthoDB" id="60033at2759"/>
<dbReference type="Pfam" id="PF00512">
    <property type="entry name" value="HisKA"/>
    <property type="match status" value="1"/>
</dbReference>
<evidence type="ECO:0000259" key="18">
    <source>
        <dbReference type="PROSITE" id="PS50109"/>
    </source>
</evidence>
<comment type="catalytic activity">
    <reaction evidence="1">
        <text>ATP + protein L-histidine = ADP + protein N-phospho-L-histidine.</text>
        <dbReference type="EC" id="2.7.13.3"/>
    </reaction>
</comment>
<feature type="modified residue" description="4-aspartylphosphate" evidence="13">
    <location>
        <position position="782"/>
    </location>
</feature>
<feature type="domain" description="Response regulatory" evidence="19">
    <location>
        <begin position="727"/>
        <end position="864"/>
    </location>
</feature>
<dbReference type="CDD" id="cd00082">
    <property type="entry name" value="HisKA"/>
    <property type="match status" value="1"/>
</dbReference>
<dbReference type="SMART" id="SM00387">
    <property type="entry name" value="HATPase_c"/>
    <property type="match status" value="1"/>
</dbReference>
<dbReference type="Pfam" id="PF20684">
    <property type="entry name" value="Fung_rhodopsin"/>
    <property type="match status" value="1"/>
</dbReference>
<name>A0A9W9WVL2_9EURO</name>
<dbReference type="GO" id="GO:0000155">
    <property type="term" value="F:phosphorelay sensor kinase activity"/>
    <property type="evidence" value="ECO:0007669"/>
    <property type="project" value="InterPro"/>
</dbReference>
<accession>A0A9W9WVL2</accession>
<evidence type="ECO:0000313" key="21">
    <source>
        <dbReference type="Proteomes" id="UP001147760"/>
    </source>
</evidence>
<dbReference type="SUPFAM" id="SSF55874">
    <property type="entry name" value="ATPase domain of HSP90 chaperone/DNA topoisomerase II/histidine kinase"/>
    <property type="match status" value="1"/>
</dbReference>
<dbReference type="PROSITE" id="PS50110">
    <property type="entry name" value="RESPONSE_REGULATORY"/>
    <property type="match status" value="1"/>
</dbReference>
<dbReference type="InterPro" id="IPR003594">
    <property type="entry name" value="HATPase_dom"/>
</dbReference>
<keyword evidence="10 16" id="KW-1133">Transmembrane helix</keyword>
<keyword evidence="9" id="KW-0067">ATP-binding</keyword>
<dbReference type="EC" id="2.7.13.3" evidence="3"/>
<dbReference type="Gene3D" id="3.40.50.2300">
    <property type="match status" value="1"/>
</dbReference>
<dbReference type="PANTHER" id="PTHR43047">
    <property type="entry name" value="TWO-COMPONENT HISTIDINE PROTEIN KINASE"/>
    <property type="match status" value="1"/>
</dbReference>
<dbReference type="PANTHER" id="PTHR43047:SF72">
    <property type="entry name" value="OSMOSENSING HISTIDINE PROTEIN KINASE SLN1"/>
    <property type="match status" value="1"/>
</dbReference>
<feature type="signal peptide" evidence="17">
    <location>
        <begin position="1"/>
        <end position="20"/>
    </location>
</feature>
<evidence type="ECO:0000256" key="4">
    <source>
        <dbReference type="ARBA" id="ARBA00022553"/>
    </source>
</evidence>
<feature type="region of interest" description="Disordered" evidence="15">
    <location>
        <begin position="661"/>
        <end position="680"/>
    </location>
</feature>
<dbReference type="EMBL" id="JAPWDO010000003">
    <property type="protein sequence ID" value="KAJ5477558.1"/>
    <property type="molecule type" value="Genomic_DNA"/>
</dbReference>
<sequence length="1049" mass="115376">MRIPIAVQLALLVLLTAVSGVAVLAIATWYTAYNFVVDTKSQGLELVATTKATLKRYYAGNTSDENWIRSIGDIQSGLSTRGYLDLYQAVIYSKDGKGGDQALLNQTSDSVPDIATPPSLYPNLTYRAGPGESDSTVYAFSDYTLGLDSALLLGPLKVNNSFSLVSLTLPIVNNTSDTEILGFITIVASAANLQSVVSSRDGLGNTAISASHSADLNGAQVRYIFEPTALPTQATRHGGMSADIPFVLSTYPTVLQVILQSYPNANKAISHLSTRNERGEDVAVGARFSSSRRVAYPETPRGFRIPGRVKERRHCVTDELTKLTKSYNEMSDELTIQHNRLEERVAERIRELEKAKLAAESANESKTLFIANISHELKTPLNGILGMCAVCMGEEDISRIKKSLQVVYQSGDLLLHLLNDLLTSSKNQIDQAIQIEEKEFRLSDVRSQLAIIFQNQVQEKQINFSVNFVSGGVTEPKVSNLLTPENGKLEVRIRLVEGPSRLETVALDDMSRRDSRIRPQTGSSPNSSIHGAADVAGVQTKKKTVSQSNIRQVKFQFEVQDNGPGIPSHLHRRIFDPFVQGDIGLNRKYGETGLGLSICAQLSRIMGGDILLDSEEGKVSFFTLRIPSGCVKELTPSRHASDIPASRTPSVLSLEEFSNARTPSNYGSVRSEPPAPGFENSEIQPRLVELSQPFFTPTVPSSLASVPGNLPSNQSSPDKADDSKRIRVLVAEDNTINQEVVRRMLALEQAYDVTIAKDGQEAYDTVKTNMEKGDLFDLIVMDVQVRNSVWHGHENANWPMPILAGIESTRLIRQMGYSAPIVALSAFTEERNIKDWTLNMLNDFIILAIPFPPIAQLQMTLRKKLAICGIMAVGIFVFVASIVRIHYLSEFMSATDVTWMMGPVFIWSTIEPSVAVRSTGISSARGGLHNGSGCGLQKGHDNSRAPMFDYGVDKMKKSANDDEIGLTNYVTVGLNEVMAPSSDSVSEHIGHNHSIAVHSKVLRNQPHRGRRGRDFMRYHAARRPYGLWMGCHTRWYWHTSPPVNNGDDD</sequence>
<organism evidence="20 21">
    <name type="scientific">Penicillium desertorum</name>
    <dbReference type="NCBI Taxonomy" id="1303715"/>
    <lineage>
        <taxon>Eukaryota</taxon>
        <taxon>Fungi</taxon>
        <taxon>Dikarya</taxon>
        <taxon>Ascomycota</taxon>
        <taxon>Pezizomycotina</taxon>
        <taxon>Eurotiomycetes</taxon>
        <taxon>Eurotiomycetidae</taxon>
        <taxon>Eurotiales</taxon>
        <taxon>Aspergillaceae</taxon>
        <taxon>Penicillium</taxon>
    </lineage>
</organism>
<keyword evidence="12 16" id="KW-0472">Membrane</keyword>
<feature type="region of interest" description="Disordered" evidence="15">
    <location>
        <begin position="701"/>
        <end position="722"/>
    </location>
</feature>
<evidence type="ECO:0000256" key="9">
    <source>
        <dbReference type="ARBA" id="ARBA00022840"/>
    </source>
</evidence>
<dbReference type="CDD" id="cd17546">
    <property type="entry name" value="REC_hyHK_CKI1_RcsC-like"/>
    <property type="match status" value="1"/>
</dbReference>
<keyword evidence="5" id="KW-0808">Transferase</keyword>
<dbReference type="Pfam" id="PF02518">
    <property type="entry name" value="HATPase_c"/>
    <property type="match status" value="1"/>
</dbReference>
<dbReference type="SMART" id="SM00448">
    <property type="entry name" value="REC"/>
    <property type="match status" value="1"/>
</dbReference>
<dbReference type="FunFam" id="1.10.287.130:FF:000004">
    <property type="entry name" value="Ethylene receptor 1"/>
    <property type="match status" value="1"/>
</dbReference>
<evidence type="ECO:0000256" key="8">
    <source>
        <dbReference type="ARBA" id="ARBA00022777"/>
    </source>
</evidence>
<evidence type="ECO:0000256" key="1">
    <source>
        <dbReference type="ARBA" id="ARBA00000085"/>
    </source>
</evidence>
<dbReference type="SMART" id="SM00388">
    <property type="entry name" value="HisKA"/>
    <property type="match status" value="1"/>
</dbReference>
<dbReference type="InterPro" id="IPR004358">
    <property type="entry name" value="Sig_transdc_His_kin-like_C"/>
</dbReference>
<dbReference type="GO" id="GO:0005886">
    <property type="term" value="C:plasma membrane"/>
    <property type="evidence" value="ECO:0007669"/>
    <property type="project" value="TreeGrafter"/>
</dbReference>
<feature type="compositionally biased region" description="Polar residues" evidence="15">
    <location>
        <begin position="701"/>
        <end position="717"/>
    </location>
</feature>
<feature type="chain" id="PRO_5040800573" description="histidine kinase" evidence="17">
    <location>
        <begin position="21"/>
        <end position="1049"/>
    </location>
</feature>
<keyword evidence="8" id="KW-0418">Kinase</keyword>
<keyword evidence="4 13" id="KW-0597">Phosphoprotein</keyword>
<dbReference type="SUPFAM" id="SSF47384">
    <property type="entry name" value="Homodimeric domain of signal transducing histidine kinase"/>
    <property type="match status" value="1"/>
</dbReference>
<dbReference type="InterPro" id="IPR005467">
    <property type="entry name" value="His_kinase_dom"/>
</dbReference>
<feature type="coiled-coil region" evidence="14">
    <location>
        <begin position="331"/>
        <end position="362"/>
    </location>
</feature>
<comment type="subcellular location">
    <subcellularLocation>
        <location evidence="2">Membrane</location>
    </subcellularLocation>
</comment>
<keyword evidence="7" id="KW-0547">Nucleotide-binding</keyword>
<feature type="transmembrane region" description="Helical" evidence="16">
    <location>
        <begin position="867"/>
        <end position="887"/>
    </location>
</feature>
<reference evidence="20" key="1">
    <citation type="submission" date="2022-12" db="EMBL/GenBank/DDBJ databases">
        <authorList>
            <person name="Petersen C."/>
        </authorList>
    </citation>
    <scope>NUCLEOTIDE SEQUENCE</scope>
    <source>
        <strain evidence="20">IBT 17660</strain>
    </source>
</reference>
<evidence type="ECO:0000256" key="15">
    <source>
        <dbReference type="SAM" id="MobiDB-lite"/>
    </source>
</evidence>
<keyword evidence="6 16" id="KW-0812">Transmembrane</keyword>
<evidence type="ECO:0000259" key="19">
    <source>
        <dbReference type="PROSITE" id="PS50110"/>
    </source>
</evidence>
<evidence type="ECO:0000256" key="10">
    <source>
        <dbReference type="ARBA" id="ARBA00022989"/>
    </source>
</evidence>
<dbReference type="SUPFAM" id="SSF52172">
    <property type="entry name" value="CheY-like"/>
    <property type="match status" value="1"/>
</dbReference>
<keyword evidence="14" id="KW-0175">Coiled coil</keyword>
<dbReference type="PRINTS" id="PR00344">
    <property type="entry name" value="BCTRLSENSOR"/>
</dbReference>